<dbReference type="Proteomes" id="UP001219525">
    <property type="component" value="Unassembled WGS sequence"/>
</dbReference>
<dbReference type="AlphaFoldDB" id="A0AAD6V1S0"/>
<evidence type="ECO:0000313" key="3">
    <source>
        <dbReference type="Proteomes" id="UP001219525"/>
    </source>
</evidence>
<gene>
    <name evidence="2" type="ORF">GGX14DRAFT_377252</name>
</gene>
<sequence length="100" mass="11696">MIQHILTPPDPIPYHTSTLSGYTWFQEVYNEHPDRIHCELGVRRHIFDILLGELRFLGYSASRHVSLKEKLAIFLYTCVTGLSIRHVGERFQRSNETVSR</sequence>
<dbReference type="InterPro" id="IPR058353">
    <property type="entry name" value="DUF8040"/>
</dbReference>
<dbReference type="Pfam" id="PF26138">
    <property type="entry name" value="DUF8040"/>
    <property type="match status" value="1"/>
</dbReference>
<accession>A0AAD6V1S0</accession>
<proteinExistence type="predicted"/>
<evidence type="ECO:0000259" key="1">
    <source>
        <dbReference type="Pfam" id="PF26138"/>
    </source>
</evidence>
<name>A0AAD6V1S0_9AGAR</name>
<feature type="domain" description="DUF8040" evidence="1">
    <location>
        <begin position="16"/>
        <end position="100"/>
    </location>
</feature>
<keyword evidence="3" id="KW-1185">Reference proteome</keyword>
<protein>
    <recommendedName>
        <fullName evidence="1">DUF8040 domain-containing protein</fullName>
    </recommendedName>
</protein>
<reference evidence="2" key="1">
    <citation type="submission" date="2023-03" db="EMBL/GenBank/DDBJ databases">
        <title>Massive genome expansion in bonnet fungi (Mycena s.s.) driven by repeated elements and novel gene families across ecological guilds.</title>
        <authorList>
            <consortium name="Lawrence Berkeley National Laboratory"/>
            <person name="Harder C.B."/>
            <person name="Miyauchi S."/>
            <person name="Viragh M."/>
            <person name="Kuo A."/>
            <person name="Thoen E."/>
            <person name="Andreopoulos B."/>
            <person name="Lu D."/>
            <person name="Skrede I."/>
            <person name="Drula E."/>
            <person name="Henrissat B."/>
            <person name="Morin E."/>
            <person name="Kohler A."/>
            <person name="Barry K."/>
            <person name="LaButti K."/>
            <person name="Morin E."/>
            <person name="Salamov A."/>
            <person name="Lipzen A."/>
            <person name="Mereny Z."/>
            <person name="Hegedus B."/>
            <person name="Baldrian P."/>
            <person name="Stursova M."/>
            <person name="Weitz H."/>
            <person name="Taylor A."/>
            <person name="Grigoriev I.V."/>
            <person name="Nagy L.G."/>
            <person name="Martin F."/>
            <person name="Kauserud H."/>
        </authorList>
    </citation>
    <scope>NUCLEOTIDE SEQUENCE</scope>
    <source>
        <strain evidence="2">9144</strain>
    </source>
</reference>
<dbReference type="EMBL" id="JARJCW010000092">
    <property type="protein sequence ID" value="KAJ7195183.1"/>
    <property type="molecule type" value="Genomic_DNA"/>
</dbReference>
<evidence type="ECO:0000313" key="2">
    <source>
        <dbReference type="EMBL" id="KAJ7195183.1"/>
    </source>
</evidence>
<organism evidence="2 3">
    <name type="scientific">Mycena pura</name>
    <dbReference type="NCBI Taxonomy" id="153505"/>
    <lineage>
        <taxon>Eukaryota</taxon>
        <taxon>Fungi</taxon>
        <taxon>Dikarya</taxon>
        <taxon>Basidiomycota</taxon>
        <taxon>Agaricomycotina</taxon>
        <taxon>Agaricomycetes</taxon>
        <taxon>Agaricomycetidae</taxon>
        <taxon>Agaricales</taxon>
        <taxon>Marasmiineae</taxon>
        <taxon>Mycenaceae</taxon>
        <taxon>Mycena</taxon>
    </lineage>
</organism>
<comment type="caution">
    <text evidence="2">The sequence shown here is derived from an EMBL/GenBank/DDBJ whole genome shotgun (WGS) entry which is preliminary data.</text>
</comment>